<keyword evidence="4" id="KW-0804">Transcription</keyword>
<accession>A0A7J7GVS0</accession>
<dbReference type="GO" id="GO:0000978">
    <property type="term" value="F:RNA polymerase II cis-regulatory region sequence-specific DNA binding"/>
    <property type="evidence" value="ECO:0007669"/>
    <property type="project" value="TreeGrafter"/>
</dbReference>
<name>A0A7J7GVS0_CAMSI</name>
<dbReference type="GO" id="GO:0046983">
    <property type="term" value="F:protein dimerization activity"/>
    <property type="evidence" value="ECO:0007669"/>
    <property type="project" value="InterPro"/>
</dbReference>
<evidence type="ECO:0000256" key="1">
    <source>
        <dbReference type="ARBA" id="ARBA00004123"/>
    </source>
</evidence>
<dbReference type="InterPro" id="IPR045843">
    <property type="entry name" value="IND-like"/>
</dbReference>
<keyword evidence="8" id="KW-1185">Reference proteome</keyword>
<dbReference type="GO" id="GO:0005634">
    <property type="term" value="C:nucleus"/>
    <property type="evidence" value="ECO:0007669"/>
    <property type="project" value="UniProtKB-SubCell"/>
</dbReference>
<reference evidence="8" key="1">
    <citation type="journal article" date="2020" name="Nat. Commun.">
        <title>Genome assembly of wild tea tree DASZ reveals pedigree and selection history of tea varieties.</title>
        <authorList>
            <person name="Zhang W."/>
            <person name="Zhang Y."/>
            <person name="Qiu H."/>
            <person name="Guo Y."/>
            <person name="Wan H."/>
            <person name="Zhang X."/>
            <person name="Scossa F."/>
            <person name="Alseekh S."/>
            <person name="Zhang Q."/>
            <person name="Wang P."/>
            <person name="Xu L."/>
            <person name="Schmidt M.H."/>
            <person name="Jia X."/>
            <person name="Li D."/>
            <person name="Zhu A."/>
            <person name="Guo F."/>
            <person name="Chen W."/>
            <person name="Ni D."/>
            <person name="Usadel B."/>
            <person name="Fernie A.R."/>
            <person name="Wen W."/>
        </authorList>
    </citation>
    <scope>NUCLEOTIDE SEQUENCE [LARGE SCALE GENOMIC DNA]</scope>
    <source>
        <strain evidence="8">cv. G240</strain>
    </source>
</reference>
<feature type="domain" description="BHLH" evidence="6">
    <location>
        <begin position="51"/>
        <end position="100"/>
    </location>
</feature>
<sequence>MLPEFLPELHVPLPEFHSRLVYSCGSGIVGLVYSCGSGAESIETVKKPNGGCLSAQTIAARQRRRKITEKTQELGKLIPGGQKMNTAEMFQAAFKYIKYLQAQVGVLGLMGSIIQVTS</sequence>
<keyword evidence="5" id="KW-0539">Nucleus</keyword>
<dbReference type="EMBL" id="JACBKZ010000008">
    <property type="protein sequence ID" value="KAF5944859.1"/>
    <property type="molecule type" value="Genomic_DNA"/>
</dbReference>
<dbReference type="InterPro" id="IPR036638">
    <property type="entry name" value="HLH_DNA-bd_sf"/>
</dbReference>
<evidence type="ECO:0000256" key="5">
    <source>
        <dbReference type="ARBA" id="ARBA00023242"/>
    </source>
</evidence>
<gene>
    <name evidence="7" type="ORF">HYC85_018936</name>
</gene>
<evidence type="ECO:0000256" key="2">
    <source>
        <dbReference type="ARBA" id="ARBA00023015"/>
    </source>
</evidence>
<protein>
    <recommendedName>
        <fullName evidence="6">BHLH domain-containing protein</fullName>
    </recommendedName>
</protein>
<evidence type="ECO:0000256" key="4">
    <source>
        <dbReference type="ARBA" id="ARBA00023163"/>
    </source>
</evidence>
<dbReference type="AlphaFoldDB" id="A0A7J7GVS0"/>
<dbReference type="PROSITE" id="PS50888">
    <property type="entry name" value="BHLH"/>
    <property type="match status" value="1"/>
</dbReference>
<comment type="subcellular location">
    <subcellularLocation>
        <location evidence="1">Nucleus</location>
    </subcellularLocation>
</comment>
<dbReference type="CDD" id="cd11393">
    <property type="entry name" value="bHLH_AtbHLH_like"/>
    <property type="match status" value="1"/>
</dbReference>
<proteinExistence type="predicted"/>
<dbReference type="Proteomes" id="UP000593564">
    <property type="component" value="Unassembled WGS sequence"/>
</dbReference>
<evidence type="ECO:0000313" key="7">
    <source>
        <dbReference type="EMBL" id="KAF5944859.1"/>
    </source>
</evidence>
<dbReference type="SMART" id="SM00353">
    <property type="entry name" value="HLH"/>
    <property type="match status" value="1"/>
</dbReference>
<dbReference type="PANTHER" id="PTHR16223">
    <property type="entry name" value="TRANSCRIPTION FACTOR BHLH83-RELATED"/>
    <property type="match status" value="1"/>
</dbReference>
<dbReference type="PANTHER" id="PTHR16223:SF49">
    <property type="entry name" value="TRANSCRIPTION FACTOR BHLH52-RELATED"/>
    <property type="match status" value="1"/>
</dbReference>
<dbReference type="GO" id="GO:0000981">
    <property type="term" value="F:DNA-binding transcription factor activity, RNA polymerase II-specific"/>
    <property type="evidence" value="ECO:0007669"/>
    <property type="project" value="TreeGrafter"/>
</dbReference>
<evidence type="ECO:0000259" key="6">
    <source>
        <dbReference type="PROSITE" id="PS50888"/>
    </source>
</evidence>
<dbReference type="InterPro" id="IPR011598">
    <property type="entry name" value="bHLH_dom"/>
</dbReference>
<organism evidence="7 8">
    <name type="scientific">Camellia sinensis</name>
    <name type="common">Tea plant</name>
    <name type="synonym">Thea sinensis</name>
    <dbReference type="NCBI Taxonomy" id="4442"/>
    <lineage>
        <taxon>Eukaryota</taxon>
        <taxon>Viridiplantae</taxon>
        <taxon>Streptophyta</taxon>
        <taxon>Embryophyta</taxon>
        <taxon>Tracheophyta</taxon>
        <taxon>Spermatophyta</taxon>
        <taxon>Magnoliopsida</taxon>
        <taxon>eudicotyledons</taxon>
        <taxon>Gunneridae</taxon>
        <taxon>Pentapetalae</taxon>
        <taxon>asterids</taxon>
        <taxon>Ericales</taxon>
        <taxon>Theaceae</taxon>
        <taxon>Camellia</taxon>
    </lineage>
</organism>
<dbReference type="SUPFAM" id="SSF47459">
    <property type="entry name" value="HLH, helix-loop-helix DNA-binding domain"/>
    <property type="match status" value="1"/>
</dbReference>
<reference evidence="7 8" key="2">
    <citation type="submission" date="2020-07" db="EMBL/GenBank/DDBJ databases">
        <title>Genome assembly of wild tea tree DASZ reveals pedigree and selection history of tea varieties.</title>
        <authorList>
            <person name="Zhang W."/>
        </authorList>
    </citation>
    <scope>NUCLEOTIDE SEQUENCE [LARGE SCALE GENOMIC DNA]</scope>
    <source>
        <strain evidence="8">cv. G240</strain>
        <tissue evidence="7">Leaf</tissue>
    </source>
</reference>
<evidence type="ECO:0000313" key="8">
    <source>
        <dbReference type="Proteomes" id="UP000593564"/>
    </source>
</evidence>
<dbReference type="Gene3D" id="4.10.280.10">
    <property type="entry name" value="Helix-loop-helix DNA-binding domain"/>
    <property type="match status" value="1"/>
</dbReference>
<dbReference type="Pfam" id="PF00010">
    <property type="entry name" value="HLH"/>
    <property type="match status" value="1"/>
</dbReference>
<keyword evidence="2" id="KW-0805">Transcription regulation</keyword>
<keyword evidence="3" id="KW-0238">DNA-binding</keyword>
<evidence type="ECO:0000256" key="3">
    <source>
        <dbReference type="ARBA" id="ARBA00023125"/>
    </source>
</evidence>
<comment type="caution">
    <text evidence="7">The sequence shown here is derived from an EMBL/GenBank/DDBJ whole genome shotgun (WGS) entry which is preliminary data.</text>
</comment>
<dbReference type="InterPro" id="IPR045239">
    <property type="entry name" value="bHLH95_bHLH"/>
</dbReference>